<accession>A0A364Y7D6</accession>
<feature type="transmembrane region" description="Helical" evidence="1">
    <location>
        <begin position="356"/>
        <end position="376"/>
    </location>
</feature>
<dbReference type="OrthoDB" id="891708at2"/>
<feature type="transmembrane region" description="Helical" evidence="1">
    <location>
        <begin position="329"/>
        <end position="350"/>
    </location>
</feature>
<evidence type="ECO:0000256" key="1">
    <source>
        <dbReference type="SAM" id="Phobius"/>
    </source>
</evidence>
<dbReference type="AlphaFoldDB" id="A0A364Y7D6"/>
<keyword evidence="1" id="KW-0472">Membrane</keyword>
<dbReference type="EMBL" id="QMFY01000002">
    <property type="protein sequence ID" value="RAW02307.1"/>
    <property type="molecule type" value="Genomic_DNA"/>
</dbReference>
<evidence type="ECO:0000313" key="2">
    <source>
        <dbReference type="EMBL" id="RAW02307.1"/>
    </source>
</evidence>
<feature type="transmembrane region" description="Helical" evidence="1">
    <location>
        <begin position="305"/>
        <end position="322"/>
    </location>
</feature>
<keyword evidence="3" id="KW-1185">Reference proteome</keyword>
<gene>
    <name evidence="2" type="ORF">DQQ10_07170</name>
</gene>
<protein>
    <recommendedName>
        <fullName evidence="4">Glycosyltransferase RgtA/B/C/D-like domain-containing protein</fullName>
    </recommendedName>
</protein>
<comment type="caution">
    <text evidence="2">The sequence shown here is derived from an EMBL/GenBank/DDBJ whole genome shotgun (WGS) entry which is preliminary data.</text>
</comment>
<reference evidence="2 3" key="1">
    <citation type="submission" date="2018-06" db="EMBL/GenBank/DDBJ databases">
        <title>Chryseolinea flavus sp. nov., a member of the phylum Bacteroidetes isolated from soil.</title>
        <authorList>
            <person name="Li Y."/>
            <person name="Wang J."/>
        </authorList>
    </citation>
    <scope>NUCLEOTIDE SEQUENCE [LARGE SCALE GENOMIC DNA]</scope>
    <source>
        <strain evidence="2 3">SDU1-6</strain>
    </source>
</reference>
<proteinExistence type="predicted"/>
<feature type="transmembrane region" description="Helical" evidence="1">
    <location>
        <begin position="9"/>
        <end position="33"/>
    </location>
</feature>
<feature type="transmembrane region" description="Helical" evidence="1">
    <location>
        <begin position="127"/>
        <end position="144"/>
    </location>
</feature>
<dbReference type="Proteomes" id="UP000251889">
    <property type="component" value="Unassembled WGS sequence"/>
</dbReference>
<keyword evidence="1" id="KW-1133">Transmembrane helix</keyword>
<feature type="transmembrane region" description="Helical" evidence="1">
    <location>
        <begin position="197"/>
        <end position="218"/>
    </location>
</feature>
<feature type="transmembrane region" description="Helical" evidence="1">
    <location>
        <begin position="156"/>
        <end position="185"/>
    </location>
</feature>
<sequence>MMVTKQKAFFLLALGFVAVHVFIFALLGIRNLFDANGYISSADFLFANGALIDSSHVFYIVPIGLITIFRALFPGEIIPFLCFQTALSALATMYLYRASALLFRSTLSGVITATLFIVWLDVIHWNTVAMTESIFCSLVCFVLYRLVMFEGRRGDWIVIFVLMVLLFFTRPTSIVVMLGLIVFFLRQYSSLLSSKPIVKVFVGVFLLAIILVGAYMMFSLWDFTDQYRRGNVITYADVVEGTELSNKGMRVDTVGVQFQESTAHPLIKMADFIFQNPIHFAKAGMLKLWYLLSATRPYYSSMHNVYALCWMLLLYTLAFMGIKRGVSFSLVYAVMGIVVFNCMLIAIGTVDWDNRFYIPMAPGIVLFAGGGGALIMEKLKKVGNI</sequence>
<feature type="transmembrane region" description="Helical" evidence="1">
    <location>
        <begin position="102"/>
        <end position="120"/>
    </location>
</feature>
<keyword evidence="1" id="KW-0812">Transmembrane</keyword>
<evidence type="ECO:0008006" key="4">
    <source>
        <dbReference type="Google" id="ProtNLM"/>
    </source>
</evidence>
<evidence type="ECO:0000313" key="3">
    <source>
        <dbReference type="Proteomes" id="UP000251889"/>
    </source>
</evidence>
<dbReference type="RefSeq" id="WP_112746130.1">
    <property type="nucleotide sequence ID" value="NZ_QMFY01000002.1"/>
</dbReference>
<organism evidence="2 3">
    <name type="scientific">Pseudochryseolinea flava</name>
    <dbReference type="NCBI Taxonomy" id="2059302"/>
    <lineage>
        <taxon>Bacteria</taxon>
        <taxon>Pseudomonadati</taxon>
        <taxon>Bacteroidota</taxon>
        <taxon>Cytophagia</taxon>
        <taxon>Cytophagales</taxon>
        <taxon>Fulvivirgaceae</taxon>
        <taxon>Pseudochryseolinea</taxon>
    </lineage>
</organism>
<name>A0A364Y7D6_9BACT</name>